<comment type="caution">
    <text evidence="2">The sequence shown here is derived from an EMBL/GenBank/DDBJ whole genome shotgun (WGS) entry which is preliminary data.</text>
</comment>
<dbReference type="SMART" id="SM00880">
    <property type="entry name" value="CHAD"/>
    <property type="match status" value="1"/>
</dbReference>
<dbReference type="InterPro" id="IPR007899">
    <property type="entry name" value="CHAD_dom"/>
</dbReference>
<name>A0A4S3KRA1_9GAMM</name>
<dbReference type="EMBL" id="MWQO01000017">
    <property type="protein sequence ID" value="THD10978.1"/>
    <property type="molecule type" value="Genomic_DNA"/>
</dbReference>
<dbReference type="Pfam" id="PF05235">
    <property type="entry name" value="CHAD"/>
    <property type="match status" value="1"/>
</dbReference>
<keyword evidence="3" id="KW-1185">Reference proteome</keyword>
<dbReference type="STRING" id="993689.GCA_002077135_01985"/>
<dbReference type="Gene3D" id="1.40.20.10">
    <property type="entry name" value="CHAD domain"/>
    <property type="match status" value="1"/>
</dbReference>
<dbReference type="AlphaFoldDB" id="A0A4S3KRA1"/>
<dbReference type="PANTHER" id="PTHR39339:SF1">
    <property type="entry name" value="CHAD DOMAIN-CONTAINING PROTEIN"/>
    <property type="match status" value="1"/>
</dbReference>
<dbReference type="InterPro" id="IPR038186">
    <property type="entry name" value="CHAD_dom_sf"/>
</dbReference>
<dbReference type="PROSITE" id="PS51708">
    <property type="entry name" value="CHAD"/>
    <property type="match status" value="1"/>
</dbReference>
<evidence type="ECO:0000313" key="2">
    <source>
        <dbReference type="EMBL" id="THD10978.1"/>
    </source>
</evidence>
<organism evidence="2 3">
    <name type="scientific">Metallibacterium scheffleri</name>
    <dbReference type="NCBI Taxonomy" id="993689"/>
    <lineage>
        <taxon>Bacteria</taxon>
        <taxon>Pseudomonadati</taxon>
        <taxon>Pseudomonadota</taxon>
        <taxon>Gammaproteobacteria</taxon>
        <taxon>Lysobacterales</taxon>
        <taxon>Rhodanobacteraceae</taxon>
        <taxon>Metallibacterium</taxon>
    </lineage>
</organism>
<feature type="domain" description="CHAD" evidence="1">
    <location>
        <begin position="8"/>
        <end position="270"/>
    </location>
</feature>
<accession>A0A4S3KRA1</accession>
<protein>
    <recommendedName>
        <fullName evidence="1">CHAD domain-containing protein</fullName>
    </recommendedName>
</protein>
<proteinExistence type="predicted"/>
<dbReference type="PANTHER" id="PTHR39339">
    <property type="entry name" value="SLR1444 PROTEIN"/>
    <property type="match status" value="1"/>
</dbReference>
<reference evidence="2 3" key="1">
    <citation type="submission" date="2017-02" db="EMBL/GenBank/DDBJ databases">
        <title>Whole genome sequencing of Metallibacterium scheffleri DSM 24874 (T).</title>
        <authorList>
            <person name="Kumar S."/>
            <person name="Patil P."/>
            <person name="Patil P.B."/>
        </authorList>
    </citation>
    <scope>NUCLEOTIDE SEQUENCE [LARGE SCALE GENOMIC DNA]</scope>
    <source>
        <strain evidence="2 3">DSM 24874</strain>
    </source>
</reference>
<dbReference type="RefSeq" id="WP_081127266.1">
    <property type="nucleotide sequence ID" value="NZ_DAHXOC010000041.1"/>
</dbReference>
<evidence type="ECO:0000313" key="3">
    <source>
        <dbReference type="Proteomes" id="UP000307749"/>
    </source>
</evidence>
<gene>
    <name evidence="2" type="ORF">B1806_05410</name>
</gene>
<sequence length="307" mass="34255">MAFVLRLDRDPGAELARVMRLEVDSALRLLAVTPRDASAFRTAIHDARRALRRCRAALRLLPPALAIDTLAQPLRAAGRALSALRDAQALLETLAQLQQQQPALLGSAHPALLQRLARQVRAGEHRHVADVLVARAALQALVVTLTDWQPRIDHAQLWRGLRRGNARAARAAHDAARERADDASLHRWRRRMREHALQLELLSAAWPQVLAGEVAERKRLARMLGHWRDLGVLQIHVRRLRSQRLGRLRRDSLMQRLRGAHAQLLQDAFMLGARVHAESPRALAARIARYHAAAPAGNAAHPQRGSS</sequence>
<dbReference type="OrthoDB" id="9810907at2"/>
<dbReference type="Proteomes" id="UP000307749">
    <property type="component" value="Unassembled WGS sequence"/>
</dbReference>
<evidence type="ECO:0000259" key="1">
    <source>
        <dbReference type="PROSITE" id="PS51708"/>
    </source>
</evidence>